<dbReference type="EMBL" id="CM027687">
    <property type="protein sequence ID" value="KAG0520704.1"/>
    <property type="molecule type" value="Genomic_DNA"/>
</dbReference>
<name>A0A921U728_SORBI</name>
<accession>A0A921U728</accession>
<gene>
    <name evidence="2" type="ORF">BDA96_08G097100</name>
</gene>
<sequence length="121" mass="12885">MLQIKYLFMHYFQGLALFSRTSSTWAQSVFGSKGTGQGPNLIVFDSKETGGAKSSTMEYFPIYAGNPVPGNKADELVLAHPMAWRGSFGQPGLAGARRGTDGWRPDQTGAGQGADSHDANG</sequence>
<organism evidence="2 3">
    <name type="scientific">Sorghum bicolor</name>
    <name type="common">Sorghum</name>
    <name type="synonym">Sorghum vulgare</name>
    <dbReference type="NCBI Taxonomy" id="4558"/>
    <lineage>
        <taxon>Eukaryota</taxon>
        <taxon>Viridiplantae</taxon>
        <taxon>Streptophyta</taxon>
        <taxon>Embryophyta</taxon>
        <taxon>Tracheophyta</taxon>
        <taxon>Spermatophyta</taxon>
        <taxon>Magnoliopsida</taxon>
        <taxon>Liliopsida</taxon>
        <taxon>Poales</taxon>
        <taxon>Poaceae</taxon>
        <taxon>PACMAD clade</taxon>
        <taxon>Panicoideae</taxon>
        <taxon>Andropogonodae</taxon>
        <taxon>Andropogoneae</taxon>
        <taxon>Sorghinae</taxon>
        <taxon>Sorghum</taxon>
    </lineage>
</organism>
<dbReference type="Proteomes" id="UP000807115">
    <property type="component" value="Chromosome 8"/>
</dbReference>
<protein>
    <submittedName>
        <fullName evidence="2">Uncharacterized protein</fullName>
    </submittedName>
</protein>
<evidence type="ECO:0000313" key="2">
    <source>
        <dbReference type="EMBL" id="KAG0520704.1"/>
    </source>
</evidence>
<proteinExistence type="predicted"/>
<feature type="region of interest" description="Disordered" evidence="1">
    <location>
        <begin position="90"/>
        <end position="121"/>
    </location>
</feature>
<dbReference type="AlphaFoldDB" id="A0A921U728"/>
<evidence type="ECO:0000256" key="1">
    <source>
        <dbReference type="SAM" id="MobiDB-lite"/>
    </source>
</evidence>
<evidence type="ECO:0000313" key="3">
    <source>
        <dbReference type="Proteomes" id="UP000807115"/>
    </source>
</evidence>
<reference evidence="2" key="2">
    <citation type="submission" date="2020-10" db="EMBL/GenBank/DDBJ databases">
        <authorList>
            <person name="Cooper E.A."/>
            <person name="Brenton Z.W."/>
            <person name="Flinn B.S."/>
            <person name="Jenkins J."/>
            <person name="Shu S."/>
            <person name="Flowers D."/>
            <person name="Luo F."/>
            <person name="Wang Y."/>
            <person name="Xia P."/>
            <person name="Barry K."/>
            <person name="Daum C."/>
            <person name="Lipzen A."/>
            <person name="Yoshinaga Y."/>
            <person name="Schmutz J."/>
            <person name="Saski C."/>
            <person name="Vermerris W."/>
            <person name="Kresovich S."/>
        </authorList>
    </citation>
    <scope>NUCLEOTIDE SEQUENCE</scope>
</reference>
<reference evidence="2" key="1">
    <citation type="journal article" date="2019" name="BMC Genomics">
        <title>A new reference genome for Sorghum bicolor reveals high levels of sequence similarity between sweet and grain genotypes: implications for the genetics of sugar metabolism.</title>
        <authorList>
            <person name="Cooper E.A."/>
            <person name="Brenton Z.W."/>
            <person name="Flinn B.S."/>
            <person name="Jenkins J."/>
            <person name="Shu S."/>
            <person name="Flowers D."/>
            <person name="Luo F."/>
            <person name="Wang Y."/>
            <person name="Xia P."/>
            <person name="Barry K."/>
            <person name="Daum C."/>
            <person name="Lipzen A."/>
            <person name="Yoshinaga Y."/>
            <person name="Schmutz J."/>
            <person name="Saski C."/>
            <person name="Vermerris W."/>
            <person name="Kresovich S."/>
        </authorList>
    </citation>
    <scope>NUCLEOTIDE SEQUENCE</scope>
</reference>
<comment type="caution">
    <text evidence="2">The sequence shown here is derived from an EMBL/GenBank/DDBJ whole genome shotgun (WGS) entry which is preliminary data.</text>
</comment>